<feature type="compositionally biased region" description="Acidic residues" evidence="1">
    <location>
        <begin position="125"/>
        <end position="144"/>
    </location>
</feature>
<dbReference type="Proteomes" id="UP001620626">
    <property type="component" value="Unassembled WGS sequence"/>
</dbReference>
<accession>A0ABD2LJN4</accession>
<proteinExistence type="predicted"/>
<feature type="compositionally biased region" description="Basic and acidic residues" evidence="1">
    <location>
        <begin position="95"/>
        <end position="124"/>
    </location>
</feature>
<evidence type="ECO:0000313" key="2">
    <source>
        <dbReference type="EMBL" id="KAL3115379.1"/>
    </source>
</evidence>
<reference evidence="2 3" key="1">
    <citation type="submission" date="2024-10" db="EMBL/GenBank/DDBJ databases">
        <authorList>
            <person name="Kim D."/>
        </authorList>
    </citation>
    <scope>NUCLEOTIDE SEQUENCE [LARGE SCALE GENOMIC DNA]</scope>
    <source>
        <strain evidence="2">BH-2024</strain>
    </source>
</reference>
<evidence type="ECO:0000313" key="3">
    <source>
        <dbReference type="Proteomes" id="UP001620626"/>
    </source>
</evidence>
<protein>
    <submittedName>
        <fullName evidence="2">Uncharacterized protein</fullName>
    </submittedName>
</protein>
<organism evidence="2 3">
    <name type="scientific">Heterodera trifolii</name>
    <dbReference type="NCBI Taxonomy" id="157864"/>
    <lineage>
        <taxon>Eukaryota</taxon>
        <taxon>Metazoa</taxon>
        <taxon>Ecdysozoa</taxon>
        <taxon>Nematoda</taxon>
        <taxon>Chromadorea</taxon>
        <taxon>Rhabditida</taxon>
        <taxon>Tylenchina</taxon>
        <taxon>Tylenchomorpha</taxon>
        <taxon>Tylenchoidea</taxon>
        <taxon>Heteroderidae</taxon>
        <taxon>Heteroderinae</taxon>
        <taxon>Heterodera</taxon>
    </lineage>
</organism>
<comment type="caution">
    <text evidence="2">The sequence shown here is derived from an EMBL/GenBank/DDBJ whole genome shotgun (WGS) entry which is preliminary data.</text>
</comment>
<feature type="region of interest" description="Disordered" evidence="1">
    <location>
        <begin position="77"/>
        <end position="156"/>
    </location>
</feature>
<keyword evidence="3" id="KW-1185">Reference proteome</keyword>
<sequence>MGSMQSGDGTFGQRGGFGALDQYYAKKARLVFAKGSGQDFLRNIIDLSQWMTADEVRECAEKFKWICGLSAKETKDIKANGSGKASSLPVRRRKYQSDDATNERDNDAYSDDNSYHDERSYDNAHDDEEEYYGSASEQDDDNENGSDNADGNDSAF</sequence>
<dbReference type="EMBL" id="JBICBT010000382">
    <property type="protein sequence ID" value="KAL3115379.1"/>
    <property type="molecule type" value="Genomic_DNA"/>
</dbReference>
<feature type="compositionally biased region" description="Polar residues" evidence="1">
    <location>
        <begin position="145"/>
        <end position="156"/>
    </location>
</feature>
<name>A0ABD2LJN4_9BILA</name>
<evidence type="ECO:0000256" key="1">
    <source>
        <dbReference type="SAM" id="MobiDB-lite"/>
    </source>
</evidence>
<gene>
    <name evidence="2" type="ORF">niasHT_014124</name>
</gene>
<dbReference type="AlphaFoldDB" id="A0ABD2LJN4"/>